<dbReference type="EC" id="3.1.4.58" evidence="2"/>
<keyword evidence="5" id="KW-1185">Reference proteome</keyword>
<comment type="caution">
    <text evidence="4">The sequence shown here is derived from an EMBL/GenBank/DDBJ whole genome shotgun (WGS) entry which is preliminary data.</text>
</comment>
<dbReference type="InterPro" id="IPR004175">
    <property type="entry name" value="RNA_CPDase"/>
</dbReference>
<comment type="function">
    <text evidence="2">Hydrolyzes RNA 2',3'-cyclic phosphodiester to an RNA 2'-phosphomonoester.</text>
</comment>
<dbReference type="SUPFAM" id="SSF55144">
    <property type="entry name" value="LigT-like"/>
    <property type="match status" value="1"/>
</dbReference>
<keyword evidence="1 2" id="KW-0378">Hydrolase</keyword>
<feature type="active site" description="Proton donor" evidence="2">
    <location>
        <position position="50"/>
    </location>
</feature>
<comment type="similarity">
    <text evidence="2">Belongs to the 2H phosphoesterase superfamily. ThpR family.</text>
</comment>
<dbReference type="Pfam" id="PF02834">
    <property type="entry name" value="LigT_PEase"/>
    <property type="match status" value="1"/>
</dbReference>
<accession>A0A9X1ZEY7</accession>
<feature type="domain" description="Phosphoesterase HXTX" evidence="3">
    <location>
        <begin position="24"/>
        <end position="93"/>
    </location>
</feature>
<reference evidence="4" key="1">
    <citation type="submission" date="2022-01" db="EMBL/GenBank/DDBJ databases">
        <title>Whole genome-based taxonomy of the Shewanellaceae.</title>
        <authorList>
            <person name="Martin-Rodriguez A.J."/>
        </authorList>
    </citation>
    <scope>NUCLEOTIDE SEQUENCE</scope>
    <source>
        <strain evidence="4">DSM 16422</strain>
    </source>
</reference>
<dbReference type="Gene3D" id="3.90.1140.10">
    <property type="entry name" value="Cyclic phosphodiesterase"/>
    <property type="match status" value="1"/>
</dbReference>
<evidence type="ECO:0000259" key="3">
    <source>
        <dbReference type="Pfam" id="PF02834"/>
    </source>
</evidence>
<dbReference type="AlphaFoldDB" id="A0A9X1ZEY7"/>
<sequence>MKKHTDSVNKRLFIGFSVKKQHVGYLADIQQELTSIINSQAVAVKPSNFHMTLCFLGQVFEHNILQLISEYDGLLKPTFTIQLDTLDVWPKPRIMCITGEAPAELMAMANSAQDIATRLKLHSSVYPYRPHVTLFRKAKPSTQEINPKFSPVVISPTQLNLYESTSTPAGVKYSIIHHWPLVT</sequence>
<dbReference type="GO" id="GO:0008664">
    <property type="term" value="F:RNA 2',3'-cyclic 3'-phosphodiesterase activity"/>
    <property type="evidence" value="ECO:0007669"/>
    <property type="project" value="UniProtKB-EC"/>
</dbReference>
<evidence type="ECO:0000313" key="4">
    <source>
        <dbReference type="EMBL" id="MCL1141119.1"/>
    </source>
</evidence>
<dbReference type="PANTHER" id="PTHR35561">
    <property type="entry name" value="RNA 2',3'-CYCLIC PHOSPHODIESTERASE"/>
    <property type="match status" value="1"/>
</dbReference>
<evidence type="ECO:0000256" key="1">
    <source>
        <dbReference type="ARBA" id="ARBA00022801"/>
    </source>
</evidence>
<protein>
    <recommendedName>
        <fullName evidence="2">RNA 2',3'-cyclic phosphodiesterase</fullName>
        <shortName evidence="2">RNA 2',3'-CPDase</shortName>
        <ecNumber evidence="2">3.1.4.58</ecNumber>
    </recommendedName>
</protein>
<dbReference type="Proteomes" id="UP001139333">
    <property type="component" value="Unassembled WGS sequence"/>
</dbReference>
<name>A0A9X1ZEY7_9GAMM</name>
<gene>
    <name evidence="4" type="primary">thpR</name>
    <name evidence="4" type="ORF">L2672_00185</name>
</gene>
<dbReference type="HAMAP" id="MF_01940">
    <property type="entry name" value="RNA_CPDase"/>
    <property type="match status" value="1"/>
</dbReference>
<dbReference type="GO" id="GO:0004113">
    <property type="term" value="F:2',3'-cyclic-nucleotide 3'-phosphodiesterase activity"/>
    <property type="evidence" value="ECO:0007669"/>
    <property type="project" value="InterPro"/>
</dbReference>
<dbReference type="RefSeq" id="WP_248993812.1">
    <property type="nucleotide sequence ID" value="NZ_JAKIKP010000001.1"/>
</dbReference>
<feature type="short sequence motif" description="HXTX 2" evidence="2">
    <location>
        <begin position="131"/>
        <end position="134"/>
    </location>
</feature>
<dbReference type="PANTHER" id="PTHR35561:SF1">
    <property type="entry name" value="RNA 2',3'-CYCLIC PHOSPHODIESTERASE"/>
    <property type="match status" value="1"/>
</dbReference>
<evidence type="ECO:0000256" key="2">
    <source>
        <dbReference type="HAMAP-Rule" id="MF_01940"/>
    </source>
</evidence>
<feature type="active site" description="Proton acceptor" evidence="2">
    <location>
        <position position="131"/>
    </location>
</feature>
<proteinExistence type="inferred from homology"/>
<feature type="short sequence motif" description="HXTX 1" evidence="2">
    <location>
        <begin position="50"/>
        <end position="53"/>
    </location>
</feature>
<dbReference type="InterPro" id="IPR014051">
    <property type="entry name" value="Phosphoesterase_HXTX"/>
</dbReference>
<dbReference type="EMBL" id="JAKIKP010000001">
    <property type="protein sequence ID" value="MCL1141119.1"/>
    <property type="molecule type" value="Genomic_DNA"/>
</dbReference>
<comment type="catalytic activity">
    <reaction evidence="2">
        <text>a 3'-end 2',3'-cyclophospho-ribonucleotide-RNA + H2O = a 3'-end 2'-phospho-ribonucleotide-RNA + H(+)</text>
        <dbReference type="Rhea" id="RHEA:11828"/>
        <dbReference type="Rhea" id="RHEA-COMP:10464"/>
        <dbReference type="Rhea" id="RHEA-COMP:17353"/>
        <dbReference type="ChEBI" id="CHEBI:15377"/>
        <dbReference type="ChEBI" id="CHEBI:15378"/>
        <dbReference type="ChEBI" id="CHEBI:83064"/>
        <dbReference type="ChEBI" id="CHEBI:173113"/>
        <dbReference type="EC" id="3.1.4.58"/>
    </reaction>
</comment>
<organism evidence="4 5">
    <name type="scientific">Shewanella gaetbuli</name>
    <dbReference type="NCBI Taxonomy" id="220752"/>
    <lineage>
        <taxon>Bacteria</taxon>
        <taxon>Pseudomonadati</taxon>
        <taxon>Pseudomonadota</taxon>
        <taxon>Gammaproteobacteria</taxon>
        <taxon>Alteromonadales</taxon>
        <taxon>Shewanellaceae</taxon>
        <taxon>Shewanella</taxon>
    </lineage>
</organism>
<evidence type="ECO:0000313" key="5">
    <source>
        <dbReference type="Proteomes" id="UP001139333"/>
    </source>
</evidence>
<dbReference type="NCBIfam" id="TIGR02258">
    <property type="entry name" value="2_5_ligase"/>
    <property type="match status" value="1"/>
</dbReference>
<dbReference type="InterPro" id="IPR009097">
    <property type="entry name" value="Cyclic_Pdiesterase"/>
</dbReference>